<gene>
    <name evidence="3" type="ORF">FC91_GL000585</name>
</gene>
<dbReference type="RefSeq" id="WP_027829676.1">
    <property type="nucleotide sequence ID" value="NZ_AZFW01000103.1"/>
</dbReference>
<proteinExistence type="inferred from homology"/>
<dbReference type="InterPro" id="IPR051614">
    <property type="entry name" value="UPF0045_domain"/>
</dbReference>
<comment type="similarity">
    <text evidence="1">Belongs to the UPF0045 family.</text>
</comment>
<sequence>MNASVAIQVLPMYPDKQKVVAIVDKVLDYIKSTGVTYDVSAFETSLEGDYDQLMDIVKEVPKVAVKAGADAQMVYVKINYFPESKGLTIADKVTKYRE</sequence>
<name>A0A0R1XE08_9LACO</name>
<dbReference type="SUPFAM" id="SSF89957">
    <property type="entry name" value="MTH1187/YkoF-like"/>
    <property type="match status" value="1"/>
</dbReference>
<dbReference type="GeneID" id="78509803"/>
<protein>
    <recommendedName>
        <fullName evidence="2">Thiamine-binding protein domain-containing protein</fullName>
    </recommendedName>
</protein>
<accession>A0A0R1XE08</accession>
<evidence type="ECO:0000313" key="4">
    <source>
        <dbReference type="Proteomes" id="UP000050949"/>
    </source>
</evidence>
<dbReference type="eggNOG" id="COG0011">
    <property type="taxonomic scope" value="Bacteria"/>
</dbReference>
<dbReference type="InterPro" id="IPR002767">
    <property type="entry name" value="Thiamine_BP"/>
</dbReference>
<dbReference type="OrthoDB" id="5886358at2"/>
<dbReference type="AlphaFoldDB" id="A0A0R1XE08"/>
<dbReference type="GO" id="GO:0005829">
    <property type="term" value="C:cytosol"/>
    <property type="evidence" value="ECO:0007669"/>
    <property type="project" value="TreeGrafter"/>
</dbReference>
<dbReference type="EMBL" id="AZFW01000103">
    <property type="protein sequence ID" value="KRM25670.1"/>
    <property type="molecule type" value="Genomic_DNA"/>
</dbReference>
<comment type="caution">
    <text evidence="3">The sequence shown here is derived from an EMBL/GenBank/DDBJ whole genome shotgun (WGS) entry which is preliminary data.</text>
</comment>
<dbReference type="Proteomes" id="UP000050949">
    <property type="component" value="Unassembled WGS sequence"/>
</dbReference>
<evidence type="ECO:0000313" key="3">
    <source>
        <dbReference type="EMBL" id="KRM25670.1"/>
    </source>
</evidence>
<dbReference type="Pfam" id="PF01910">
    <property type="entry name" value="Thiamine_BP"/>
    <property type="match status" value="1"/>
</dbReference>
<reference evidence="3 4" key="1">
    <citation type="journal article" date="2015" name="Genome Announc.">
        <title>Expanding the biotechnology potential of lactobacilli through comparative genomics of 213 strains and associated genera.</title>
        <authorList>
            <person name="Sun Z."/>
            <person name="Harris H.M."/>
            <person name="McCann A."/>
            <person name="Guo C."/>
            <person name="Argimon S."/>
            <person name="Zhang W."/>
            <person name="Yang X."/>
            <person name="Jeffery I.B."/>
            <person name="Cooney J.C."/>
            <person name="Kagawa T.F."/>
            <person name="Liu W."/>
            <person name="Song Y."/>
            <person name="Salvetti E."/>
            <person name="Wrobel A."/>
            <person name="Rasinkangas P."/>
            <person name="Parkhill J."/>
            <person name="Rea M.C."/>
            <person name="O'Sullivan O."/>
            <person name="Ritari J."/>
            <person name="Douillard F.P."/>
            <person name="Paul Ross R."/>
            <person name="Yang R."/>
            <person name="Briner A.E."/>
            <person name="Felis G.E."/>
            <person name="de Vos W.M."/>
            <person name="Barrangou R."/>
            <person name="Klaenhammer T.R."/>
            <person name="Caufield P.W."/>
            <person name="Cui Y."/>
            <person name="Zhang H."/>
            <person name="O'Toole P.W."/>
        </authorList>
    </citation>
    <scope>NUCLEOTIDE SEQUENCE [LARGE SCALE GENOMIC DNA]</scope>
    <source>
        <strain evidence="3 4">DSM 16991</strain>
    </source>
</reference>
<evidence type="ECO:0000259" key="2">
    <source>
        <dbReference type="Pfam" id="PF01910"/>
    </source>
</evidence>
<dbReference type="PATRIC" id="fig|1122147.4.peg.607"/>
<feature type="domain" description="Thiamine-binding protein" evidence="2">
    <location>
        <begin position="5"/>
        <end position="96"/>
    </location>
</feature>
<dbReference type="InterPro" id="IPR029756">
    <property type="entry name" value="MTH1187/YkoF-like"/>
</dbReference>
<dbReference type="Gene3D" id="3.30.70.930">
    <property type="match status" value="1"/>
</dbReference>
<organism evidence="3 4">
    <name type="scientific">Schleiferilactobacillus harbinensis DSM 16991</name>
    <dbReference type="NCBI Taxonomy" id="1122147"/>
    <lineage>
        <taxon>Bacteria</taxon>
        <taxon>Bacillati</taxon>
        <taxon>Bacillota</taxon>
        <taxon>Bacilli</taxon>
        <taxon>Lactobacillales</taxon>
        <taxon>Lactobacillaceae</taxon>
        <taxon>Schleiferilactobacillus</taxon>
    </lineage>
</organism>
<dbReference type="PANTHER" id="PTHR33777">
    <property type="entry name" value="UPF0045 PROTEIN ECM15"/>
    <property type="match status" value="1"/>
</dbReference>
<evidence type="ECO:0000256" key="1">
    <source>
        <dbReference type="ARBA" id="ARBA00010272"/>
    </source>
</evidence>
<dbReference type="PANTHER" id="PTHR33777:SF1">
    <property type="entry name" value="UPF0045 PROTEIN ECM15"/>
    <property type="match status" value="1"/>
</dbReference>